<gene>
    <name evidence="3" type="ordered locus">Bind_1026</name>
</gene>
<dbReference type="EMBL" id="CP001016">
    <property type="protein sequence ID" value="ACB94669.1"/>
    <property type="molecule type" value="Genomic_DNA"/>
</dbReference>
<dbReference type="GO" id="GO:0016491">
    <property type="term" value="F:oxidoreductase activity"/>
    <property type="evidence" value="ECO:0007669"/>
    <property type="project" value="UniProtKB-KW"/>
</dbReference>
<evidence type="ECO:0000313" key="4">
    <source>
        <dbReference type="Proteomes" id="UP000001695"/>
    </source>
</evidence>
<dbReference type="STRING" id="395963.Bind_1026"/>
<evidence type="ECO:0000256" key="2">
    <source>
        <dbReference type="ARBA" id="ARBA00023002"/>
    </source>
</evidence>
<dbReference type="HOGENOM" id="CLU_010194_2_1_5"/>
<keyword evidence="2" id="KW-0560">Oxidoreductase</keyword>
<dbReference type="KEGG" id="bid:Bind_1026"/>
<comment type="similarity">
    <text evidence="1">Belongs to the short-chain dehydrogenases/reductases (SDR) family.</text>
</comment>
<proteinExistence type="inferred from homology"/>
<reference evidence="4" key="1">
    <citation type="submission" date="2008-03" db="EMBL/GenBank/DDBJ databases">
        <title>Complete sequence of chromosome of Beijerinckia indica subsp. indica ATCC 9039.</title>
        <authorList>
            <consortium name="US DOE Joint Genome Institute"/>
            <person name="Copeland A."/>
            <person name="Lucas S."/>
            <person name="Lapidus A."/>
            <person name="Glavina del Rio T."/>
            <person name="Dalin E."/>
            <person name="Tice H."/>
            <person name="Bruce D."/>
            <person name="Goodwin L."/>
            <person name="Pitluck S."/>
            <person name="LaButti K."/>
            <person name="Schmutz J."/>
            <person name="Larimer F."/>
            <person name="Land M."/>
            <person name="Hauser L."/>
            <person name="Kyrpides N."/>
            <person name="Mikhailova N."/>
            <person name="Dunfield P.F."/>
            <person name="Dedysh S.N."/>
            <person name="Liesack W."/>
            <person name="Saw J.H."/>
            <person name="Alam M."/>
            <person name="Chen Y."/>
            <person name="Murrell J.C."/>
            <person name="Richardson P."/>
        </authorList>
    </citation>
    <scope>NUCLEOTIDE SEQUENCE [LARGE SCALE GENOMIC DNA]</scope>
    <source>
        <strain evidence="4">ATCC 9039 / DSM 1715 / NCIMB 8712</strain>
    </source>
</reference>
<dbReference type="OrthoDB" id="335726at2"/>
<dbReference type="InterPro" id="IPR036291">
    <property type="entry name" value="NAD(P)-bd_dom_sf"/>
</dbReference>
<dbReference type="PANTHER" id="PTHR44196">
    <property type="entry name" value="DEHYDROGENASE/REDUCTASE SDR FAMILY MEMBER 7B"/>
    <property type="match status" value="1"/>
</dbReference>
<protein>
    <submittedName>
        <fullName evidence="3">Short-chain dehydrogenase/reductase SDR</fullName>
    </submittedName>
</protein>
<dbReference type="eggNOG" id="COG0300">
    <property type="taxonomic scope" value="Bacteria"/>
</dbReference>
<dbReference type="GO" id="GO:0016020">
    <property type="term" value="C:membrane"/>
    <property type="evidence" value="ECO:0007669"/>
    <property type="project" value="TreeGrafter"/>
</dbReference>
<keyword evidence="4" id="KW-1185">Reference proteome</keyword>
<dbReference type="NCBIfam" id="NF005489">
    <property type="entry name" value="PRK07102.1"/>
    <property type="match status" value="1"/>
</dbReference>
<dbReference type="SUPFAM" id="SSF51735">
    <property type="entry name" value="NAD(P)-binding Rossmann-fold domains"/>
    <property type="match status" value="1"/>
</dbReference>
<dbReference type="AlphaFoldDB" id="B2II86"/>
<dbReference type="InterPro" id="IPR002347">
    <property type="entry name" value="SDR_fam"/>
</dbReference>
<sequence>MWFLLRAYRSLGRFDLAHLPENSPKDAQSLLVIGGTSDIGRACALLFAEAGFTILLAGRDKESLTREAGDIAARSGADVSVHPLDILETETFEDFIKNLPILPDLVLSVVGLLGDQTKAETDLLHARTIIRSNFEGPALLLGLFAEKFAARDQGVIVGVSSVAGDRGRANNYVYGAGKAGFSAFLSGLRNRFGKTGVHVLTVKPGFVRTRMTAGMPLPGPLTAEPVEVAKAIYRAAVVHPRNVIYVKPVWYLVMTIITLIPESIFKRLRI</sequence>
<dbReference type="RefSeq" id="WP_012384026.1">
    <property type="nucleotide sequence ID" value="NC_010581.1"/>
</dbReference>
<dbReference type="Pfam" id="PF00106">
    <property type="entry name" value="adh_short"/>
    <property type="match status" value="1"/>
</dbReference>
<evidence type="ECO:0000313" key="3">
    <source>
        <dbReference type="EMBL" id="ACB94669.1"/>
    </source>
</evidence>
<dbReference type="Gene3D" id="3.40.50.720">
    <property type="entry name" value="NAD(P)-binding Rossmann-like Domain"/>
    <property type="match status" value="1"/>
</dbReference>
<reference evidence="3 4" key="2">
    <citation type="journal article" date="2010" name="J. Bacteriol.">
        <title>Complete genome sequence of Beijerinckia indica subsp. indica.</title>
        <authorList>
            <person name="Tamas I."/>
            <person name="Dedysh S.N."/>
            <person name="Liesack W."/>
            <person name="Stott M.B."/>
            <person name="Alam M."/>
            <person name="Murrell J.C."/>
            <person name="Dunfield P.F."/>
        </authorList>
    </citation>
    <scope>NUCLEOTIDE SEQUENCE [LARGE SCALE GENOMIC DNA]</scope>
    <source>
        <strain evidence="4">ATCC 9039 / DSM 1715 / NCIMB 8712</strain>
    </source>
</reference>
<organism evidence="3 4">
    <name type="scientific">Beijerinckia indica subsp. indica (strain ATCC 9039 / DSM 1715 / NCIMB 8712)</name>
    <dbReference type="NCBI Taxonomy" id="395963"/>
    <lineage>
        <taxon>Bacteria</taxon>
        <taxon>Pseudomonadati</taxon>
        <taxon>Pseudomonadota</taxon>
        <taxon>Alphaproteobacteria</taxon>
        <taxon>Hyphomicrobiales</taxon>
        <taxon>Beijerinckiaceae</taxon>
        <taxon>Beijerinckia</taxon>
    </lineage>
</organism>
<dbReference type="PRINTS" id="PR00081">
    <property type="entry name" value="GDHRDH"/>
</dbReference>
<dbReference type="CDD" id="cd05233">
    <property type="entry name" value="SDR_c"/>
    <property type="match status" value="1"/>
</dbReference>
<accession>B2II86</accession>
<evidence type="ECO:0000256" key="1">
    <source>
        <dbReference type="ARBA" id="ARBA00006484"/>
    </source>
</evidence>
<dbReference type="Proteomes" id="UP000001695">
    <property type="component" value="Chromosome"/>
</dbReference>
<name>B2II86_BEII9</name>
<dbReference type="PANTHER" id="PTHR44196:SF1">
    <property type="entry name" value="DEHYDROGENASE_REDUCTASE SDR FAMILY MEMBER 7B"/>
    <property type="match status" value="1"/>
</dbReference>